<gene>
    <name evidence="1" type="ORF">PLEPLA_LOCUS46098</name>
</gene>
<dbReference type="EMBL" id="CADEAL010004380">
    <property type="protein sequence ID" value="CAB1458268.1"/>
    <property type="molecule type" value="Genomic_DNA"/>
</dbReference>
<dbReference type="AlphaFoldDB" id="A0A9N7VW38"/>
<proteinExistence type="predicted"/>
<evidence type="ECO:0000313" key="1">
    <source>
        <dbReference type="EMBL" id="CAB1458268.1"/>
    </source>
</evidence>
<accession>A0A9N7VW38</accession>
<sequence>MVEGRISRDCNHSRIRPRLHRVSTLVTTTATHSERTNNSVPVTTSLQADHTAVKVVFIPRPLPTARPAALNRDKKLYGDGALYIAANRRIPSLEARRVLDTVYSVMVDGRIRRDCNDSRIRPRGIRDKAAYLPQCDSIRTPIDTNCSMFQPLTETMPPQTQALHATPFSSPALWALSGSEQADVSGGSSGIVSQMEGDGRGGVRGWLASVTMLVASWVLRMSRREGSEAWDAALQKPKTFSKRMLERFSVNKHGVLKHSFVPD</sequence>
<comment type="caution">
    <text evidence="1">The sequence shown here is derived from an EMBL/GenBank/DDBJ whole genome shotgun (WGS) entry which is preliminary data.</text>
</comment>
<keyword evidence="2" id="KW-1185">Reference proteome</keyword>
<organism evidence="1 2">
    <name type="scientific">Pleuronectes platessa</name>
    <name type="common">European plaice</name>
    <dbReference type="NCBI Taxonomy" id="8262"/>
    <lineage>
        <taxon>Eukaryota</taxon>
        <taxon>Metazoa</taxon>
        <taxon>Chordata</taxon>
        <taxon>Craniata</taxon>
        <taxon>Vertebrata</taxon>
        <taxon>Euteleostomi</taxon>
        <taxon>Actinopterygii</taxon>
        <taxon>Neopterygii</taxon>
        <taxon>Teleostei</taxon>
        <taxon>Neoteleostei</taxon>
        <taxon>Acanthomorphata</taxon>
        <taxon>Carangaria</taxon>
        <taxon>Pleuronectiformes</taxon>
        <taxon>Pleuronectoidei</taxon>
        <taxon>Pleuronectidae</taxon>
        <taxon>Pleuronectes</taxon>
    </lineage>
</organism>
<name>A0A9N7VW38_PLEPL</name>
<dbReference type="Proteomes" id="UP001153269">
    <property type="component" value="Unassembled WGS sequence"/>
</dbReference>
<evidence type="ECO:0000313" key="2">
    <source>
        <dbReference type="Proteomes" id="UP001153269"/>
    </source>
</evidence>
<reference evidence="1" key="1">
    <citation type="submission" date="2020-03" db="EMBL/GenBank/DDBJ databases">
        <authorList>
            <person name="Weist P."/>
        </authorList>
    </citation>
    <scope>NUCLEOTIDE SEQUENCE</scope>
</reference>
<protein>
    <submittedName>
        <fullName evidence="1">Uncharacterized protein</fullName>
    </submittedName>
</protein>